<dbReference type="Gene3D" id="1.20.120.1960">
    <property type="entry name" value="QSOX sulfhydryl oxidase domain"/>
    <property type="match status" value="1"/>
</dbReference>
<accession>A0A3M7PFP3</accession>
<dbReference type="STRING" id="10195.A0A3M7PFP3"/>
<dbReference type="InterPro" id="IPR017937">
    <property type="entry name" value="Thioredoxin_CS"/>
</dbReference>
<feature type="signal peptide" evidence="1">
    <location>
        <begin position="1"/>
        <end position="20"/>
    </location>
</feature>
<evidence type="ECO:0000259" key="2">
    <source>
        <dbReference type="PROSITE" id="PS51352"/>
    </source>
</evidence>
<feature type="chain" id="PRO_5017983927" evidence="1">
    <location>
        <begin position="21"/>
        <end position="351"/>
    </location>
</feature>
<dbReference type="GO" id="GO:0003756">
    <property type="term" value="F:protein disulfide isomerase activity"/>
    <property type="evidence" value="ECO:0007669"/>
    <property type="project" value="TreeGrafter"/>
</dbReference>
<feature type="domain" description="Thioredoxin" evidence="2">
    <location>
        <begin position="23"/>
        <end position="149"/>
    </location>
</feature>
<comment type="caution">
    <text evidence="3">The sequence shown here is derived from an EMBL/GenBank/DDBJ whole genome shotgun (WGS) entry which is preliminary data.</text>
</comment>
<dbReference type="Gene3D" id="3.40.30.10">
    <property type="entry name" value="Glutaredoxin"/>
    <property type="match status" value="2"/>
</dbReference>
<keyword evidence="4" id="KW-1185">Reference proteome</keyword>
<dbReference type="SUPFAM" id="SSF52833">
    <property type="entry name" value="Thioredoxin-like"/>
    <property type="match status" value="1"/>
</dbReference>
<name>A0A3M7PFP3_BRAPC</name>
<sequence>MMSIQFVILLLVGEIYKLEAKSFHPGLYQADKHYITILNNDNYRQVLFDQKSDVMYFVEFYAHWCGTCKRYAPAWINLASEAKSWQKVVKFAAMNCGDSQNSPVCGQFEIDMYPTVRLFPVRARFNPPLHGARDFDTDKKSSFLSELLTEIQNSNNPSWPNLKPFKSQNLSEIFGSEEKKKNFAFLILEDDAVIAKKIIMDFSEFLDDFVVRRTSWSENSELMKSLKVDNSSIPGLVVIENINSRIFYRLINRNLNLQNKDTRDILGSLIKEYMQTAPYVNHKIATTTKALVESTKNTEQVAKSVAKMSMQDLETGLHLMIRNEIPHSSIILGEELYALRRWIRTLALVSA</sequence>
<dbReference type="GO" id="GO:0000139">
    <property type="term" value="C:Golgi membrane"/>
    <property type="evidence" value="ECO:0007669"/>
    <property type="project" value="TreeGrafter"/>
</dbReference>
<dbReference type="InterPro" id="IPR036249">
    <property type="entry name" value="Thioredoxin-like_sf"/>
</dbReference>
<dbReference type="GO" id="GO:0016971">
    <property type="term" value="F:flavin-dependent sulfhydryl oxidase activity"/>
    <property type="evidence" value="ECO:0007669"/>
    <property type="project" value="InterPro"/>
</dbReference>
<gene>
    <name evidence="3" type="ORF">BpHYR1_045705</name>
</gene>
<dbReference type="GO" id="GO:0005615">
    <property type="term" value="C:extracellular space"/>
    <property type="evidence" value="ECO:0007669"/>
    <property type="project" value="TreeGrafter"/>
</dbReference>
<dbReference type="PANTHER" id="PTHR22897">
    <property type="entry name" value="QUIESCIN Q6-RELATED SULFHYDRYL OXIDASE"/>
    <property type="match status" value="1"/>
</dbReference>
<dbReference type="EMBL" id="REGN01011345">
    <property type="protein sequence ID" value="RMZ97550.1"/>
    <property type="molecule type" value="Genomic_DNA"/>
</dbReference>
<dbReference type="Pfam" id="PF00085">
    <property type="entry name" value="Thioredoxin"/>
    <property type="match status" value="1"/>
</dbReference>
<dbReference type="InterPro" id="IPR013766">
    <property type="entry name" value="Thioredoxin_domain"/>
</dbReference>
<dbReference type="InterPro" id="IPR042568">
    <property type="entry name" value="QSOX_FAD-bd_sf"/>
</dbReference>
<dbReference type="PROSITE" id="PS00194">
    <property type="entry name" value="THIOREDOXIN_1"/>
    <property type="match status" value="1"/>
</dbReference>
<evidence type="ECO:0000313" key="3">
    <source>
        <dbReference type="EMBL" id="RMZ97550.1"/>
    </source>
</evidence>
<evidence type="ECO:0000313" key="4">
    <source>
        <dbReference type="Proteomes" id="UP000276133"/>
    </source>
</evidence>
<dbReference type="PANTHER" id="PTHR22897:SF8">
    <property type="entry name" value="SULFHYDRYL OXIDASE"/>
    <property type="match status" value="1"/>
</dbReference>
<evidence type="ECO:0000256" key="1">
    <source>
        <dbReference type="SAM" id="SignalP"/>
    </source>
</evidence>
<dbReference type="OrthoDB" id="59470at2759"/>
<dbReference type="AlphaFoldDB" id="A0A3M7PFP3"/>
<organism evidence="3 4">
    <name type="scientific">Brachionus plicatilis</name>
    <name type="common">Marine rotifer</name>
    <name type="synonym">Brachionus muelleri</name>
    <dbReference type="NCBI Taxonomy" id="10195"/>
    <lineage>
        <taxon>Eukaryota</taxon>
        <taxon>Metazoa</taxon>
        <taxon>Spiralia</taxon>
        <taxon>Gnathifera</taxon>
        <taxon>Rotifera</taxon>
        <taxon>Eurotatoria</taxon>
        <taxon>Monogononta</taxon>
        <taxon>Pseudotrocha</taxon>
        <taxon>Ploima</taxon>
        <taxon>Brachionidae</taxon>
        <taxon>Brachionus</taxon>
    </lineage>
</organism>
<proteinExistence type="predicted"/>
<reference evidence="3 4" key="1">
    <citation type="journal article" date="2018" name="Sci. Rep.">
        <title>Genomic signatures of local adaptation to the degree of environmental predictability in rotifers.</title>
        <authorList>
            <person name="Franch-Gras L."/>
            <person name="Hahn C."/>
            <person name="Garcia-Roger E.M."/>
            <person name="Carmona M.J."/>
            <person name="Serra M."/>
            <person name="Gomez A."/>
        </authorList>
    </citation>
    <scope>NUCLEOTIDE SEQUENCE [LARGE SCALE GENOMIC DNA]</scope>
    <source>
        <strain evidence="3">HYR1</strain>
    </source>
</reference>
<protein>
    <submittedName>
        <fullName evidence="3">Sulfhydryl oxidase 1-like</fullName>
    </submittedName>
</protein>
<dbReference type="PROSITE" id="PS51352">
    <property type="entry name" value="THIOREDOXIN_2"/>
    <property type="match status" value="1"/>
</dbReference>
<keyword evidence="1" id="KW-0732">Signal</keyword>
<dbReference type="InterPro" id="IPR039798">
    <property type="entry name" value="Sulfhydryl_oxidase"/>
</dbReference>
<dbReference type="Proteomes" id="UP000276133">
    <property type="component" value="Unassembled WGS sequence"/>
</dbReference>
<dbReference type="GO" id="GO:0006457">
    <property type="term" value="P:protein folding"/>
    <property type="evidence" value="ECO:0007669"/>
    <property type="project" value="TreeGrafter"/>
</dbReference>